<dbReference type="FunFam" id="3.90.780.10:FF:000008">
    <property type="entry name" value="Ser/Thr protein phosphatase family"/>
    <property type="match status" value="1"/>
</dbReference>
<feature type="domain" description="Calcineurin-like phosphoesterase" evidence="3">
    <location>
        <begin position="42"/>
        <end position="265"/>
    </location>
</feature>
<sequence length="611" mass="68692">MVFRTAAIVGSVFATALVRAAQPGAAVPIAAPMRDLVWGKINFLHTTDTHGWHGGHLQESQYSADWGDYVSFAEHFRRAADEYGVDVLLVDTGDRVEGNGLYDASNPKGKYYYDIYREQDVDIICTGNHELYQASTADEEHRQTVPNFKNNYVASNLDYVDPKSGQRMPMAQRYRRFRTKNQKLDIVAFGFLFDFAGNANNTAVQPVRKTIQEPWFQDAIREPTDLFVVIGHIGVRMQEFKDIFTAIRKQNPLTPILFFGGHHHVRDATAHDSRSFALASGRYFETIGWMSVDGDLKQAGAADKAETESAAAVSFHRRYIDNNLYGLHYHTGLNASTFPTEHGRNVTAMIAKARKELDLDDRLGCAPQNYWISRAPYPHKDSIYSWLEEEVLPDVAVNDSRKHVPRLVLVNTGAIRFDIFKGAFTRDTTSIVSPFLSRLRYIADVPYGVARKVVTLLNNGGQLDYPADARFMAVPEMLSIKESIIHETNPFQSESHQQKPLGGSDPRDREPVLIEGYTTRDDIGTDGDDSIHAPINFYTVPNCVQAEVGFPSDGEPDKVDLVFIDFIQPWVLVALKFSGGDYSEEDAQPYRPESITELMTGWIKENWGADC</sequence>
<feature type="signal peptide" evidence="2">
    <location>
        <begin position="1"/>
        <end position="20"/>
    </location>
</feature>
<accession>A0AAN6S066</accession>
<dbReference type="SUPFAM" id="SSF55816">
    <property type="entry name" value="5'-nucleotidase (syn. UDP-sugar hydrolase), C-terminal domain"/>
    <property type="match status" value="1"/>
</dbReference>
<dbReference type="GO" id="GO:0009166">
    <property type="term" value="P:nucleotide catabolic process"/>
    <property type="evidence" value="ECO:0007669"/>
    <property type="project" value="InterPro"/>
</dbReference>
<comment type="caution">
    <text evidence="5">The sequence shown here is derived from an EMBL/GenBank/DDBJ whole genome shotgun (WGS) entry which is preliminary data.</text>
</comment>
<feature type="region of interest" description="Disordered" evidence="1">
    <location>
        <begin position="489"/>
        <end position="510"/>
    </location>
</feature>
<keyword evidence="6" id="KW-1185">Reference proteome</keyword>
<dbReference type="InterPro" id="IPR029052">
    <property type="entry name" value="Metallo-depent_PP-like"/>
</dbReference>
<dbReference type="PIRSF" id="PIRSF017316">
    <property type="entry name" value="Pesterase_C1039"/>
    <property type="match status" value="1"/>
</dbReference>
<dbReference type="GO" id="GO:0005576">
    <property type="term" value="C:extracellular region"/>
    <property type="evidence" value="ECO:0007669"/>
    <property type="project" value="UniProtKB-ARBA"/>
</dbReference>
<dbReference type="GO" id="GO:0016787">
    <property type="term" value="F:hydrolase activity"/>
    <property type="evidence" value="ECO:0007669"/>
    <property type="project" value="InterPro"/>
</dbReference>
<evidence type="ECO:0000313" key="5">
    <source>
        <dbReference type="EMBL" id="KAK3935614.1"/>
    </source>
</evidence>
<proteinExistence type="predicted"/>
<evidence type="ECO:0000259" key="3">
    <source>
        <dbReference type="Pfam" id="PF00149"/>
    </source>
</evidence>
<dbReference type="InterPro" id="IPR041823">
    <property type="entry name" value="YHR202W_N"/>
</dbReference>
<dbReference type="GO" id="GO:0005829">
    <property type="term" value="C:cytosol"/>
    <property type="evidence" value="ECO:0007669"/>
    <property type="project" value="TreeGrafter"/>
</dbReference>
<dbReference type="Gene3D" id="3.60.21.10">
    <property type="match status" value="1"/>
</dbReference>
<dbReference type="PANTHER" id="PTHR11575">
    <property type="entry name" value="5'-NUCLEOTIDASE-RELATED"/>
    <property type="match status" value="1"/>
</dbReference>
<protein>
    <submittedName>
        <fullName evidence="5">Metallo-dependent phosphatase-like protein</fullName>
    </submittedName>
</protein>
<dbReference type="InterPro" id="IPR014485">
    <property type="entry name" value="Pesterase_C1039"/>
</dbReference>
<evidence type="ECO:0000313" key="6">
    <source>
        <dbReference type="Proteomes" id="UP001303473"/>
    </source>
</evidence>
<feature type="domain" description="Putative 5'-nucleotidase C-terminal" evidence="4">
    <location>
        <begin position="369"/>
        <end position="572"/>
    </location>
</feature>
<reference evidence="6" key="1">
    <citation type="journal article" date="2023" name="Mol. Phylogenet. Evol.">
        <title>Genome-scale phylogeny and comparative genomics of the fungal order Sordariales.</title>
        <authorList>
            <person name="Hensen N."/>
            <person name="Bonometti L."/>
            <person name="Westerberg I."/>
            <person name="Brannstrom I.O."/>
            <person name="Guillou S."/>
            <person name="Cros-Aarteil S."/>
            <person name="Calhoun S."/>
            <person name="Haridas S."/>
            <person name="Kuo A."/>
            <person name="Mondo S."/>
            <person name="Pangilinan J."/>
            <person name="Riley R."/>
            <person name="LaButti K."/>
            <person name="Andreopoulos B."/>
            <person name="Lipzen A."/>
            <person name="Chen C."/>
            <person name="Yan M."/>
            <person name="Daum C."/>
            <person name="Ng V."/>
            <person name="Clum A."/>
            <person name="Steindorff A."/>
            <person name="Ohm R.A."/>
            <person name="Martin F."/>
            <person name="Silar P."/>
            <person name="Natvig D.O."/>
            <person name="Lalanne C."/>
            <person name="Gautier V."/>
            <person name="Ament-Velasquez S.L."/>
            <person name="Kruys A."/>
            <person name="Hutchinson M.I."/>
            <person name="Powell A.J."/>
            <person name="Barry K."/>
            <person name="Miller A.N."/>
            <person name="Grigoriev I.V."/>
            <person name="Debuchy R."/>
            <person name="Gladieux P."/>
            <person name="Hiltunen Thoren M."/>
            <person name="Johannesson H."/>
        </authorList>
    </citation>
    <scope>NUCLEOTIDE SEQUENCE [LARGE SCALE GENOMIC DNA]</scope>
    <source>
        <strain evidence="6">CBS 340.73</strain>
    </source>
</reference>
<dbReference type="AlphaFoldDB" id="A0AAN6S066"/>
<dbReference type="InterPro" id="IPR053828">
    <property type="entry name" value="Nucleosidase_C"/>
</dbReference>
<dbReference type="InterPro" id="IPR036907">
    <property type="entry name" value="5'-Nucleotdase_C_sf"/>
</dbReference>
<evidence type="ECO:0000256" key="1">
    <source>
        <dbReference type="SAM" id="MobiDB-lite"/>
    </source>
</evidence>
<dbReference type="EMBL" id="MU853915">
    <property type="protein sequence ID" value="KAK3935614.1"/>
    <property type="molecule type" value="Genomic_DNA"/>
</dbReference>
<dbReference type="Proteomes" id="UP001303473">
    <property type="component" value="Unassembled WGS sequence"/>
</dbReference>
<dbReference type="FunFam" id="3.90.780.10:FF:000009">
    <property type="entry name" value="Ser/Thr protein phosphatase family"/>
    <property type="match status" value="1"/>
</dbReference>
<organism evidence="5 6">
    <name type="scientific">Diplogelasinospora grovesii</name>
    <dbReference type="NCBI Taxonomy" id="303347"/>
    <lineage>
        <taxon>Eukaryota</taxon>
        <taxon>Fungi</taxon>
        <taxon>Dikarya</taxon>
        <taxon>Ascomycota</taxon>
        <taxon>Pezizomycotina</taxon>
        <taxon>Sordariomycetes</taxon>
        <taxon>Sordariomycetidae</taxon>
        <taxon>Sordariales</taxon>
        <taxon>Diplogelasinosporaceae</taxon>
        <taxon>Diplogelasinospora</taxon>
    </lineage>
</organism>
<dbReference type="Gene3D" id="3.90.780.10">
    <property type="entry name" value="5'-Nucleotidase, C-terminal domain"/>
    <property type="match status" value="2"/>
</dbReference>
<evidence type="ECO:0000259" key="4">
    <source>
        <dbReference type="Pfam" id="PF21953"/>
    </source>
</evidence>
<gene>
    <name evidence="5" type="ORF">QBC46DRAFT_397134</name>
</gene>
<dbReference type="PANTHER" id="PTHR11575:SF43">
    <property type="entry name" value="SER_THR PROTEIN PHOSPHATASE FAMILY (AFU_ORTHOLOGUE AFUA_3G04160)"/>
    <property type="match status" value="1"/>
</dbReference>
<evidence type="ECO:0000256" key="2">
    <source>
        <dbReference type="SAM" id="SignalP"/>
    </source>
</evidence>
<dbReference type="InterPro" id="IPR004843">
    <property type="entry name" value="Calcineurin-like_PHP"/>
</dbReference>
<dbReference type="Pfam" id="PF00149">
    <property type="entry name" value="Metallophos"/>
    <property type="match status" value="1"/>
</dbReference>
<name>A0AAN6S066_9PEZI</name>
<dbReference type="InterPro" id="IPR006179">
    <property type="entry name" value="5_nucleotidase/apyrase"/>
</dbReference>
<feature type="chain" id="PRO_5042838574" evidence="2">
    <location>
        <begin position="21"/>
        <end position="611"/>
    </location>
</feature>
<dbReference type="SUPFAM" id="SSF56300">
    <property type="entry name" value="Metallo-dependent phosphatases"/>
    <property type="match status" value="1"/>
</dbReference>
<dbReference type="Pfam" id="PF21953">
    <property type="entry name" value="NadN_nucleosid_C"/>
    <property type="match status" value="1"/>
</dbReference>
<dbReference type="FunFam" id="3.60.21.10:FF:000043">
    <property type="entry name" value="Ser/Thr protein phosphatase family"/>
    <property type="match status" value="1"/>
</dbReference>
<dbReference type="CDD" id="cd07407">
    <property type="entry name" value="MPP_YHR202W_N"/>
    <property type="match status" value="1"/>
</dbReference>
<keyword evidence="2" id="KW-0732">Signal</keyword>